<evidence type="ECO:0000256" key="20">
    <source>
        <dbReference type="ARBA" id="ARBA00023180"/>
    </source>
</evidence>
<dbReference type="Gene3D" id="1.20.1530.20">
    <property type="match status" value="1"/>
</dbReference>
<dbReference type="InterPro" id="IPR002657">
    <property type="entry name" value="BilAc:Na_symport/Acr3"/>
</dbReference>
<feature type="transmembrane region" description="Helical" evidence="28">
    <location>
        <begin position="253"/>
        <end position="275"/>
    </location>
</feature>
<evidence type="ECO:0000256" key="7">
    <source>
        <dbReference type="ARBA" id="ARBA00022490"/>
    </source>
</evidence>
<feature type="transmembrane region" description="Helical" evidence="28">
    <location>
        <begin position="91"/>
        <end position="114"/>
    </location>
</feature>
<feature type="transmembrane region" description="Helical" evidence="28">
    <location>
        <begin position="149"/>
        <end position="172"/>
    </location>
</feature>
<dbReference type="Proteomes" id="UP001497482">
    <property type="component" value="Chromosome 2"/>
</dbReference>
<evidence type="ECO:0000256" key="12">
    <source>
        <dbReference type="ARBA" id="ARBA00022833"/>
    </source>
</evidence>
<keyword evidence="16 28" id="KW-1133">Transmembrane helix</keyword>
<evidence type="ECO:0000256" key="8">
    <source>
        <dbReference type="ARBA" id="ARBA00022692"/>
    </source>
</evidence>
<dbReference type="SMART" id="SM01328">
    <property type="entry name" value="zf-3CxxC"/>
    <property type="match status" value="1"/>
</dbReference>
<dbReference type="GO" id="GO:0015293">
    <property type="term" value="F:symporter activity"/>
    <property type="evidence" value="ECO:0007669"/>
    <property type="project" value="UniProtKB-KW"/>
</dbReference>
<keyword evidence="18" id="KW-0406">Ion transport</keyword>
<dbReference type="GO" id="GO:0008270">
    <property type="term" value="F:zinc ion binding"/>
    <property type="evidence" value="ECO:0007669"/>
    <property type="project" value="UniProtKB-KW"/>
</dbReference>
<dbReference type="EMBL" id="OZ035824">
    <property type="protein sequence ID" value="CAL1593014.1"/>
    <property type="molecule type" value="Genomic_DNA"/>
</dbReference>
<reference evidence="30 31" key="1">
    <citation type="submission" date="2024-04" db="EMBL/GenBank/DDBJ databases">
        <authorList>
            <person name="Waldvogel A.-M."/>
            <person name="Schoenle A."/>
        </authorList>
    </citation>
    <scope>NUCLEOTIDE SEQUENCE [LARGE SCALE GENOMIC DNA]</scope>
</reference>
<feature type="transmembrane region" description="Helical" evidence="28">
    <location>
        <begin position="184"/>
        <end position="206"/>
    </location>
</feature>
<evidence type="ECO:0000256" key="2">
    <source>
        <dbReference type="ARBA" id="ARBA00004651"/>
    </source>
</evidence>
<dbReference type="GO" id="GO:0048477">
    <property type="term" value="P:oogenesis"/>
    <property type="evidence" value="ECO:0007669"/>
    <property type="project" value="UniProtKB-KW"/>
</dbReference>
<feature type="region of interest" description="Disordered" evidence="27">
    <location>
        <begin position="516"/>
        <end position="569"/>
    </location>
</feature>
<dbReference type="GO" id="GO:0017148">
    <property type="term" value="P:negative regulation of translation"/>
    <property type="evidence" value="ECO:0007669"/>
    <property type="project" value="UniProtKB-ARBA"/>
</dbReference>
<evidence type="ECO:0000256" key="19">
    <source>
        <dbReference type="ARBA" id="ARBA00023136"/>
    </source>
</evidence>
<dbReference type="GO" id="GO:0036464">
    <property type="term" value="C:cytoplasmic ribonucleoprotein granule"/>
    <property type="evidence" value="ECO:0007669"/>
    <property type="project" value="UniProtKB-SubCell"/>
</dbReference>
<evidence type="ECO:0000259" key="29">
    <source>
        <dbReference type="SMART" id="SM01328"/>
    </source>
</evidence>
<keyword evidence="17" id="KW-0915">Sodium</keyword>
<keyword evidence="20" id="KW-0325">Glycoprotein</keyword>
<evidence type="ECO:0000256" key="23">
    <source>
        <dbReference type="ARBA" id="ARBA00057383"/>
    </source>
</evidence>
<keyword evidence="13" id="KW-0769">Symport</keyword>
<comment type="similarity">
    <text evidence="22">Belongs to the ZAR1 family.</text>
</comment>
<keyword evidence="14" id="KW-0694">RNA-binding</keyword>
<keyword evidence="7" id="KW-0963">Cytoplasm</keyword>
<comment type="function">
    <text evidence="23">Transporter for bile acids.</text>
</comment>
<evidence type="ECO:0000313" key="31">
    <source>
        <dbReference type="Proteomes" id="UP001497482"/>
    </source>
</evidence>
<evidence type="ECO:0000256" key="10">
    <source>
        <dbReference type="ARBA" id="ARBA00022771"/>
    </source>
</evidence>
<evidence type="ECO:0000256" key="6">
    <source>
        <dbReference type="ARBA" id="ARBA00022475"/>
    </source>
</evidence>
<proteinExistence type="inferred from homology"/>
<evidence type="ECO:0000256" key="24">
    <source>
        <dbReference type="ARBA" id="ARBA00071630"/>
    </source>
</evidence>
<evidence type="ECO:0000256" key="28">
    <source>
        <dbReference type="SAM" id="Phobius"/>
    </source>
</evidence>
<protein>
    <recommendedName>
        <fullName evidence="24">Sodium/bile acid cotransporter 4</fullName>
    </recommendedName>
    <alternativeName>
        <fullName evidence="25">Na(+)/bile acid cotransporter 4</fullName>
    </alternativeName>
    <alternativeName>
        <fullName evidence="26">Solute carrier family 10 member 4</fullName>
    </alternativeName>
</protein>
<dbReference type="AlphaFoldDB" id="A0AAV2KXU7"/>
<keyword evidence="6" id="KW-1003">Cell membrane</keyword>
<accession>A0AAV2KXU7</accession>
<gene>
    <name evidence="30" type="ORF">KC01_LOCUS22175</name>
</gene>
<sequence>MDSSNQSGTEGSTDRVMARALGRAVFVERVFGADMNLMATLVPPGIPAFWDSPLSHGINVFVGLVLCFTMLGLGCTVDVSQLGEHVRKPIGVLLALVCQFVIMPLVAFLLALAFSLDDVAAMAVLLCGCCPGGNLSNIMSLLAHGEMNLSIIMTISSTLLALVLMPLCLWIYSRAWINTPVVDLMPFGAIILTLCSTLIPIGLGVLLRHRHSRVADMVLKASLWSLLVTLVLLFILTGAMLGPDLLSTIPVSVYVVAVLMPACGYAAGYGLAMLFDLPPNSRRAVSLETGCQNVQLCTAILKLAFPPQLMGGMYMFPLLYALFQAAEAGVFILAYRFYRKEVLHKAEPMKDTDDISYQRFTDEDFDSSYGAVTVSDPNSISLDPCPPDPTPVYPRAKDAAKYKSYSSQYGDTEAFNNQQRAQLKSILSQINPKLTPRLRKANTRDVAVQVNPKRSASVQCTIGPRTLVALKRDVLLGKKPAGGGLSPKSPAAVRYPRTIAVYSPIAYRSVTSFMEENSEAVGETQTSEQHDLTGKDEEDQENDTKVTTQRKKPAKPKQTKSEEVQTTPDALKGKARVRFQFLEQKYGYYHCKDCNLRWESAYVWCVQGTNKVYFKQFCRKCQTEFNPYRVEDIACHSCKKARCICAITPRHVDPKRPHRQDLCGRCKGKRLSCDSTFSFKYII</sequence>
<name>A0AAV2KXU7_KNICA</name>
<keyword evidence="19 28" id="KW-0472">Membrane</keyword>
<evidence type="ECO:0000256" key="27">
    <source>
        <dbReference type="SAM" id="MobiDB-lite"/>
    </source>
</evidence>
<dbReference type="GO" id="GO:0003729">
    <property type="term" value="F:mRNA binding"/>
    <property type="evidence" value="ECO:0007669"/>
    <property type="project" value="UniProtKB-ARBA"/>
</dbReference>
<feature type="transmembrane region" description="Helical" evidence="28">
    <location>
        <begin position="318"/>
        <end position="338"/>
    </location>
</feature>
<dbReference type="PANTHER" id="PTHR31054:SF6">
    <property type="entry name" value="ZYGOTE ARREST PROTEIN 1"/>
    <property type="match status" value="1"/>
</dbReference>
<evidence type="ECO:0000256" key="21">
    <source>
        <dbReference type="ARBA" id="ARBA00023201"/>
    </source>
</evidence>
<keyword evidence="5" id="KW-0217">Developmental protein</keyword>
<keyword evidence="31" id="KW-1185">Reference proteome</keyword>
<keyword evidence="8 28" id="KW-0812">Transmembrane</keyword>
<evidence type="ECO:0000256" key="16">
    <source>
        <dbReference type="ARBA" id="ARBA00022989"/>
    </source>
</evidence>
<evidence type="ECO:0000256" key="4">
    <source>
        <dbReference type="ARBA" id="ARBA00022448"/>
    </source>
</evidence>
<dbReference type="Pfam" id="PF01758">
    <property type="entry name" value="SBF"/>
    <property type="match status" value="1"/>
</dbReference>
<keyword evidence="11" id="KW-0221">Differentiation</keyword>
<keyword evidence="21" id="KW-0739">Sodium transport</keyword>
<evidence type="ECO:0000313" key="30">
    <source>
        <dbReference type="EMBL" id="CAL1593014.1"/>
    </source>
</evidence>
<keyword evidence="4" id="KW-0813">Transport</keyword>
<dbReference type="GO" id="GO:0006814">
    <property type="term" value="P:sodium ion transport"/>
    <property type="evidence" value="ECO:0007669"/>
    <property type="project" value="UniProtKB-KW"/>
</dbReference>
<dbReference type="GO" id="GO:0005886">
    <property type="term" value="C:plasma membrane"/>
    <property type="evidence" value="ECO:0007669"/>
    <property type="project" value="UniProtKB-SubCell"/>
</dbReference>
<evidence type="ECO:0000256" key="18">
    <source>
        <dbReference type="ARBA" id="ARBA00023065"/>
    </source>
</evidence>
<feature type="compositionally biased region" description="Basic residues" evidence="27">
    <location>
        <begin position="548"/>
        <end position="558"/>
    </location>
</feature>
<dbReference type="FunFam" id="1.20.1530.20:FF:000013">
    <property type="entry name" value="sodium/bile acid cotransporter 4"/>
    <property type="match status" value="1"/>
</dbReference>
<keyword evidence="10" id="KW-0863">Zinc-finger</keyword>
<evidence type="ECO:0000256" key="15">
    <source>
        <dbReference type="ARBA" id="ARBA00022943"/>
    </source>
</evidence>
<keyword evidence="12" id="KW-0862">Zinc</keyword>
<evidence type="ECO:0000256" key="25">
    <source>
        <dbReference type="ARBA" id="ARBA00076517"/>
    </source>
</evidence>
<evidence type="ECO:0000256" key="11">
    <source>
        <dbReference type="ARBA" id="ARBA00022782"/>
    </source>
</evidence>
<comment type="subcellular location">
    <subcellularLocation>
        <location evidence="2">Cell membrane</location>
        <topology evidence="2">Multi-pass membrane protein</topology>
    </subcellularLocation>
    <subcellularLocation>
        <location evidence="1">Cytoplasm</location>
        <location evidence="1">Cytoplasmic ribonucleoprotein granule</location>
    </subcellularLocation>
</comment>
<dbReference type="GO" id="GO:0006412">
    <property type="term" value="P:translation"/>
    <property type="evidence" value="ECO:0007669"/>
    <property type="project" value="TreeGrafter"/>
</dbReference>
<dbReference type="InterPro" id="IPR038770">
    <property type="entry name" value="Na+/solute_symporter_sf"/>
</dbReference>
<keyword evidence="9" id="KW-0479">Metal-binding</keyword>
<dbReference type="InterPro" id="IPR026775">
    <property type="entry name" value="Zar1"/>
</dbReference>
<feature type="domain" description="3CxxC-type" evidence="29">
    <location>
        <begin position="584"/>
        <end position="669"/>
    </location>
</feature>
<evidence type="ECO:0000256" key="5">
    <source>
        <dbReference type="ARBA" id="ARBA00022473"/>
    </source>
</evidence>
<keyword evidence="15" id="KW-0896">Oogenesis</keyword>
<dbReference type="PANTHER" id="PTHR31054">
    <property type="entry name" value="ZYGOTE ARREST PROTEIN 1-LIKE ISOFORM X1"/>
    <property type="match status" value="1"/>
</dbReference>
<evidence type="ECO:0000256" key="14">
    <source>
        <dbReference type="ARBA" id="ARBA00022884"/>
    </source>
</evidence>
<organism evidence="30 31">
    <name type="scientific">Knipowitschia caucasica</name>
    <name type="common">Caucasian dwarf goby</name>
    <name type="synonym">Pomatoschistus caucasicus</name>
    <dbReference type="NCBI Taxonomy" id="637954"/>
    <lineage>
        <taxon>Eukaryota</taxon>
        <taxon>Metazoa</taxon>
        <taxon>Chordata</taxon>
        <taxon>Craniata</taxon>
        <taxon>Vertebrata</taxon>
        <taxon>Euteleostomi</taxon>
        <taxon>Actinopterygii</taxon>
        <taxon>Neopterygii</taxon>
        <taxon>Teleostei</taxon>
        <taxon>Neoteleostei</taxon>
        <taxon>Acanthomorphata</taxon>
        <taxon>Gobiaria</taxon>
        <taxon>Gobiiformes</taxon>
        <taxon>Gobioidei</taxon>
        <taxon>Gobiidae</taxon>
        <taxon>Gobiinae</taxon>
        <taxon>Knipowitschia</taxon>
    </lineage>
</organism>
<feature type="transmembrane region" description="Helical" evidence="28">
    <location>
        <begin position="120"/>
        <end position="142"/>
    </location>
</feature>
<evidence type="ECO:0000256" key="22">
    <source>
        <dbReference type="ARBA" id="ARBA00034699"/>
    </source>
</evidence>
<feature type="transmembrane region" description="Helical" evidence="28">
    <location>
        <begin position="218"/>
        <end position="241"/>
    </location>
</feature>
<comment type="similarity">
    <text evidence="3">Belongs to the bile acid:sodium symporter (BASS) (TC 2.A.28) family.</text>
</comment>
<evidence type="ECO:0000256" key="26">
    <source>
        <dbReference type="ARBA" id="ARBA00082913"/>
    </source>
</evidence>
<evidence type="ECO:0000256" key="17">
    <source>
        <dbReference type="ARBA" id="ARBA00023053"/>
    </source>
</evidence>
<evidence type="ECO:0000256" key="13">
    <source>
        <dbReference type="ARBA" id="ARBA00022847"/>
    </source>
</evidence>
<evidence type="ECO:0000256" key="9">
    <source>
        <dbReference type="ARBA" id="ARBA00022723"/>
    </source>
</evidence>
<evidence type="ECO:0000256" key="1">
    <source>
        <dbReference type="ARBA" id="ARBA00004331"/>
    </source>
</evidence>
<dbReference type="InterPro" id="IPR027377">
    <property type="entry name" value="ZAR1/RTP1-5-like_Znf-3CxxC"/>
</dbReference>
<evidence type="ECO:0000256" key="3">
    <source>
        <dbReference type="ARBA" id="ARBA00006528"/>
    </source>
</evidence>
<dbReference type="Pfam" id="PF13695">
    <property type="entry name" value="Zn_ribbon_3CxxC"/>
    <property type="match status" value="1"/>
</dbReference>
<feature type="transmembrane region" description="Helical" evidence="28">
    <location>
        <begin position="58"/>
        <end position="79"/>
    </location>
</feature>